<dbReference type="EMBL" id="AVCJ01000001">
    <property type="protein sequence ID" value="KFL37913.1"/>
    <property type="molecule type" value="Genomic_DNA"/>
</dbReference>
<sequence>MNPPARPLPGRCRDPDALHFEVLNLRGAQCLQRIVTALQELAPGLEVYVDLVAGRVSVASTLTARDVETALSSLGYPAYRDPPLSR</sequence>
<proteinExistence type="predicted"/>
<organism evidence="1 2">
    <name type="scientific">Arenimonas donghaensis DSM 18148 = HO3-R19</name>
    <dbReference type="NCBI Taxonomy" id="1121014"/>
    <lineage>
        <taxon>Bacteria</taxon>
        <taxon>Pseudomonadati</taxon>
        <taxon>Pseudomonadota</taxon>
        <taxon>Gammaproteobacteria</taxon>
        <taxon>Lysobacterales</taxon>
        <taxon>Lysobacteraceae</taxon>
        <taxon>Arenimonas</taxon>
    </lineage>
</organism>
<dbReference type="InterPro" id="IPR036163">
    <property type="entry name" value="HMA_dom_sf"/>
</dbReference>
<dbReference type="Proteomes" id="UP000029085">
    <property type="component" value="Unassembled WGS sequence"/>
</dbReference>
<evidence type="ECO:0000313" key="2">
    <source>
        <dbReference type="Proteomes" id="UP000029085"/>
    </source>
</evidence>
<dbReference type="GO" id="GO:0046872">
    <property type="term" value="F:metal ion binding"/>
    <property type="evidence" value="ECO:0007669"/>
    <property type="project" value="InterPro"/>
</dbReference>
<name>A0A087MM10_9GAMM</name>
<dbReference type="RefSeq" id="WP_034220294.1">
    <property type="nucleotide sequence ID" value="NZ_AVCJ01000001.1"/>
</dbReference>
<evidence type="ECO:0000313" key="1">
    <source>
        <dbReference type="EMBL" id="KFL37913.1"/>
    </source>
</evidence>
<reference evidence="1 2" key="2">
    <citation type="journal article" date="2015" name="Stand. Genomic Sci.">
        <title>High quality draft genomic sequence of Arenimonas donghaensis DSM 18148(T).</title>
        <authorList>
            <person name="Chen F."/>
            <person name="Wang H."/>
            <person name="Cao Y."/>
            <person name="Li X."/>
            <person name="Wang G."/>
        </authorList>
    </citation>
    <scope>NUCLEOTIDE SEQUENCE [LARGE SCALE GENOMIC DNA]</scope>
    <source>
        <strain evidence="1 2">HO3-R19</strain>
    </source>
</reference>
<gene>
    <name evidence="1" type="ORF">N788_01710</name>
</gene>
<dbReference type="SUPFAM" id="SSF55008">
    <property type="entry name" value="HMA, heavy metal-associated domain"/>
    <property type="match status" value="1"/>
</dbReference>
<dbReference type="AlphaFoldDB" id="A0A087MM10"/>
<accession>A0A087MM10</accession>
<reference evidence="2" key="1">
    <citation type="submission" date="2013-08" db="EMBL/GenBank/DDBJ databases">
        <title>Genome sequencing of Arenimonas donghaensis.</title>
        <authorList>
            <person name="Chen F."/>
            <person name="Wang G."/>
        </authorList>
    </citation>
    <scope>NUCLEOTIDE SEQUENCE [LARGE SCALE GENOMIC DNA]</scope>
    <source>
        <strain evidence="2">HO3-R19</strain>
    </source>
</reference>
<comment type="caution">
    <text evidence="1">The sequence shown here is derived from an EMBL/GenBank/DDBJ whole genome shotgun (WGS) entry which is preliminary data.</text>
</comment>
<protein>
    <submittedName>
        <fullName evidence="1">Uncharacterized protein</fullName>
    </submittedName>
</protein>
<dbReference type="Gene3D" id="3.30.70.100">
    <property type="match status" value="1"/>
</dbReference>
<dbReference type="PATRIC" id="fig|1121014.3.peg.320"/>
<keyword evidence="2" id="KW-1185">Reference proteome</keyword>